<dbReference type="Proteomes" id="UP000036756">
    <property type="component" value="Unassembled WGS sequence"/>
</dbReference>
<dbReference type="AlphaFoldDB" id="A0A0J8G6X0"/>
<keyword evidence="4 6" id="KW-0413">Isomerase</keyword>
<gene>
    <name evidence="6" type="primary">rbsD</name>
    <name evidence="6" type="ORF">CLCY_8c00730</name>
</gene>
<evidence type="ECO:0000313" key="7">
    <source>
        <dbReference type="Proteomes" id="UP000036756"/>
    </source>
</evidence>
<comment type="catalytic activity">
    <reaction evidence="1">
        <text>beta-D-ribopyranose = beta-D-ribofuranose</text>
        <dbReference type="Rhea" id="RHEA:25432"/>
        <dbReference type="ChEBI" id="CHEBI:27476"/>
        <dbReference type="ChEBI" id="CHEBI:47002"/>
        <dbReference type="EC" id="5.4.99.62"/>
    </reaction>
</comment>
<dbReference type="STRING" id="1121307.CLCY_8c00730"/>
<dbReference type="GO" id="GO:0005829">
    <property type="term" value="C:cytosol"/>
    <property type="evidence" value="ECO:0007669"/>
    <property type="project" value="TreeGrafter"/>
</dbReference>
<keyword evidence="3" id="KW-0963">Cytoplasm</keyword>
<organism evidence="6 7">
    <name type="scientific">Clostridium cylindrosporum DSM 605</name>
    <dbReference type="NCBI Taxonomy" id="1121307"/>
    <lineage>
        <taxon>Bacteria</taxon>
        <taxon>Bacillati</taxon>
        <taxon>Bacillota</taxon>
        <taxon>Clostridia</taxon>
        <taxon>Eubacteriales</taxon>
        <taxon>Clostridiaceae</taxon>
        <taxon>Clostridium</taxon>
    </lineage>
</organism>
<dbReference type="GO" id="GO:0016872">
    <property type="term" value="F:intramolecular lyase activity"/>
    <property type="evidence" value="ECO:0007669"/>
    <property type="project" value="InterPro"/>
</dbReference>
<dbReference type="InterPro" id="IPR007721">
    <property type="entry name" value="RbsD_FucU"/>
</dbReference>
<dbReference type="Gene3D" id="3.40.1650.10">
    <property type="entry name" value="RbsD-like domain"/>
    <property type="match status" value="1"/>
</dbReference>
<dbReference type="GO" id="GO:0019303">
    <property type="term" value="P:D-ribose catabolic process"/>
    <property type="evidence" value="ECO:0007669"/>
    <property type="project" value="TreeGrafter"/>
</dbReference>
<dbReference type="RefSeq" id="WP_048569152.1">
    <property type="nucleotide sequence ID" value="NZ_LFVU01000001.1"/>
</dbReference>
<dbReference type="InterPro" id="IPR023064">
    <property type="entry name" value="D-ribose_pyranase"/>
</dbReference>
<dbReference type="SUPFAM" id="SSF102546">
    <property type="entry name" value="RbsD-like"/>
    <property type="match status" value="1"/>
</dbReference>
<accession>A0A0J8G6X0</accession>
<dbReference type="PANTHER" id="PTHR37831">
    <property type="entry name" value="D-RIBOSE PYRANASE"/>
    <property type="match status" value="1"/>
</dbReference>
<proteinExistence type="predicted"/>
<dbReference type="EMBL" id="LFVU01000001">
    <property type="protein sequence ID" value="KMT23336.1"/>
    <property type="molecule type" value="Genomic_DNA"/>
</dbReference>
<dbReference type="GO" id="GO:0048029">
    <property type="term" value="F:monosaccharide binding"/>
    <property type="evidence" value="ECO:0007669"/>
    <property type="project" value="InterPro"/>
</dbReference>
<dbReference type="PATRIC" id="fig|1121307.3.peg.2528"/>
<keyword evidence="7" id="KW-1185">Reference proteome</keyword>
<dbReference type="PANTHER" id="PTHR37831:SF1">
    <property type="entry name" value="D-RIBOSE PYRANASE"/>
    <property type="match status" value="1"/>
</dbReference>
<dbReference type="Pfam" id="PF05025">
    <property type="entry name" value="RbsD_FucU"/>
    <property type="match status" value="1"/>
</dbReference>
<dbReference type="OrthoDB" id="9805009at2"/>
<comment type="caution">
    <text evidence="6">The sequence shown here is derived from an EMBL/GenBank/DDBJ whole genome shotgun (WGS) entry which is preliminary data.</text>
</comment>
<sequence>MKKSGVLNTHISSLIAELGQTDTIAIVDATTSIPDETKKIDLALIKGIPSFMDTLKAVLSDVETNEVIIAMETEEENKEIFDSITAEVEGKKVVKVSNEQLKIMLKKCRGVIRCGEATPYSNIIIKSASIF</sequence>
<evidence type="ECO:0000256" key="1">
    <source>
        <dbReference type="ARBA" id="ARBA00000223"/>
    </source>
</evidence>
<evidence type="ECO:0000256" key="3">
    <source>
        <dbReference type="ARBA" id="ARBA00022490"/>
    </source>
</evidence>
<dbReference type="NCBIfam" id="NF008761">
    <property type="entry name" value="PRK11797.1"/>
    <property type="match status" value="1"/>
</dbReference>
<dbReference type="GO" id="GO:0062193">
    <property type="term" value="F:D-ribose pyranase activity"/>
    <property type="evidence" value="ECO:0007669"/>
    <property type="project" value="UniProtKB-EC"/>
</dbReference>
<protein>
    <recommendedName>
        <fullName evidence="2">D-ribose pyranase</fullName>
        <ecNumber evidence="2">5.4.99.62</ecNumber>
    </recommendedName>
</protein>
<dbReference type="EC" id="5.4.99.62" evidence="2"/>
<keyword evidence="5" id="KW-0119">Carbohydrate metabolism</keyword>
<dbReference type="InterPro" id="IPR023750">
    <property type="entry name" value="RbsD-like_sf"/>
</dbReference>
<evidence type="ECO:0000256" key="4">
    <source>
        <dbReference type="ARBA" id="ARBA00023235"/>
    </source>
</evidence>
<reference evidence="6 7" key="1">
    <citation type="submission" date="2015-06" db="EMBL/GenBank/DDBJ databases">
        <title>Draft genome sequence of the purine-degrading Clostridium cylindrosporum HC-1 (DSM 605).</title>
        <authorList>
            <person name="Poehlein A."/>
            <person name="Schiel-Bengelsdorf B."/>
            <person name="Bengelsdorf F."/>
            <person name="Daniel R."/>
            <person name="Duerre P."/>
        </authorList>
    </citation>
    <scope>NUCLEOTIDE SEQUENCE [LARGE SCALE GENOMIC DNA]</scope>
    <source>
        <strain evidence="6 7">DSM 605</strain>
    </source>
</reference>
<name>A0A0J8G6X0_CLOCY</name>
<evidence type="ECO:0000256" key="5">
    <source>
        <dbReference type="ARBA" id="ARBA00023277"/>
    </source>
</evidence>
<evidence type="ECO:0000313" key="6">
    <source>
        <dbReference type="EMBL" id="KMT23336.1"/>
    </source>
</evidence>
<evidence type="ECO:0000256" key="2">
    <source>
        <dbReference type="ARBA" id="ARBA00012862"/>
    </source>
</evidence>